<comment type="caution">
    <text evidence="7">The sequence shown here is derived from an EMBL/GenBank/DDBJ whole genome shotgun (WGS) entry which is preliminary data.</text>
</comment>
<dbReference type="EMBL" id="BGZK01000282">
    <property type="protein sequence ID" value="GBP34020.1"/>
    <property type="molecule type" value="Genomic_DNA"/>
</dbReference>
<dbReference type="Pfam" id="PF08395">
    <property type="entry name" value="7tm_7"/>
    <property type="match status" value="1"/>
</dbReference>
<evidence type="ECO:0000256" key="1">
    <source>
        <dbReference type="ARBA" id="ARBA00004651"/>
    </source>
</evidence>
<evidence type="ECO:0008006" key="9">
    <source>
        <dbReference type="Google" id="ProtNLM"/>
    </source>
</evidence>
<keyword evidence="5 6" id="KW-0472">Membrane</keyword>
<keyword evidence="3 6" id="KW-0812">Transmembrane</keyword>
<dbReference type="InterPro" id="IPR013604">
    <property type="entry name" value="7TM_chemorcpt"/>
</dbReference>
<comment type="subcellular location">
    <subcellularLocation>
        <location evidence="1">Cell membrane</location>
        <topology evidence="1">Multi-pass membrane protein</topology>
    </subcellularLocation>
</comment>
<keyword evidence="4 6" id="KW-1133">Transmembrane helix</keyword>
<sequence>MRNLRHEELLGLRIVTCFESLYAALLSTLPGVIAAVIESRVDHIKLTLTSRLYFCREVTEAASIKKFLRFVELRPFALRICRLIPVDMTLPVGLLSLCTTYLIVLAQFSHQGQKI</sequence>
<evidence type="ECO:0000256" key="6">
    <source>
        <dbReference type="SAM" id="Phobius"/>
    </source>
</evidence>
<organism evidence="7 8">
    <name type="scientific">Eumeta variegata</name>
    <name type="common">Bagworm moth</name>
    <name type="synonym">Eumeta japonica</name>
    <dbReference type="NCBI Taxonomy" id="151549"/>
    <lineage>
        <taxon>Eukaryota</taxon>
        <taxon>Metazoa</taxon>
        <taxon>Ecdysozoa</taxon>
        <taxon>Arthropoda</taxon>
        <taxon>Hexapoda</taxon>
        <taxon>Insecta</taxon>
        <taxon>Pterygota</taxon>
        <taxon>Neoptera</taxon>
        <taxon>Endopterygota</taxon>
        <taxon>Lepidoptera</taxon>
        <taxon>Glossata</taxon>
        <taxon>Ditrysia</taxon>
        <taxon>Tineoidea</taxon>
        <taxon>Psychidae</taxon>
        <taxon>Oiketicinae</taxon>
        <taxon>Eumeta</taxon>
    </lineage>
</organism>
<reference evidence="7 8" key="1">
    <citation type="journal article" date="2019" name="Commun. Biol.">
        <title>The bagworm genome reveals a unique fibroin gene that provides high tensile strength.</title>
        <authorList>
            <person name="Kono N."/>
            <person name="Nakamura H."/>
            <person name="Ohtoshi R."/>
            <person name="Tomita M."/>
            <person name="Numata K."/>
            <person name="Arakawa K."/>
        </authorList>
    </citation>
    <scope>NUCLEOTIDE SEQUENCE [LARGE SCALE GENOMIC DNA]</scope>
</reference>
<evidence type="ECO:0000313" key="7">
    <source>
        <dbReference type="EMBL" id="GBP34020.1"/>
    </source>
</evidence>
<keyword evidence="8" id="KW-1185">Reference proteome</keyword>
<feature type="transmembrane region" description="Helical" evidence="6">
    <location>
        <begin position="88"/>
        <end position="108"/>
    </location>
</feature>
<proteinExistence type="predicted"/>
<dbReference type="Proteomes" id="UP000299102">
    <property type="component" value="Unassembled WGS sequence"/>
</dbReference>
<evidence type="ECO:0000256" key="5">
    <source>
        <dbReference type="ARBA" id="ARBA00023136"/>
    </source>
</evidence>
<evidence type="ECO:0000313" key="8">
    <source>
        <dbReference type="Proteomes" id="UP000299102"/>
    </source>
</evidence>
<evidence type="ECO:0000256" key="4">
    <source>
        <dbReference type="ARBA" id="ARBA00022989"/>
    </source>
</evidence>
<accession>A0A4C1V692</accession>
<protein>
    <recommendedName>
        <fullName evidence="9">Gustatory receptor</fullName>
    </recommendedName>
</protein>
<keyword evidence="2" id="KW-1003">Cell membrane</keyword>
<evidence type="ECO:0000256" key="3">
    <source>
        <dbReference type="ARBA" id="ARBA00022692"/>
    </source>
</evidence>
<evidence type="ECO:0000256" key="2">
    <source>
        <dbReference type="ARBA" id="ARBA00022475"/>
    </source>
</evidence>
<dbReference type="GO" id="GO:0050909">
    <property type="term" value="P:sensory perception of taste"/>
    <property type="evidence" value="ECO:0007669"/>
    <property type="project" value="InterPro"/>
</dbReference>
<dbReference type="OrthoDB" id="7477935at2759"/>
<dbReference type="AlphaFoldDB" id="A0A4C1V692"/>
<dbReference type="GO" id="GO:0005886">
    <property type="term" value="C:plasma membrane"/>
    <property type="evidence" value="ECO:0007669"/>
    <property type="project" value="UniProtKB-SubCell"/>
</dbReference>
<name>A0A4C1V692_EUMVA</name>
<gene>
    <name evidence="7" type="ORF">EVAR_24936_1</name>
</gene>